<sequence>MTSQQPVWIVPAGGAEAGDRIAGRTDAIVQGCCHTDGHSPGGLQRRYR</sequence>
<dbReference type="KEGG" id="tni:TVNIR_1266"/>
<name>L0DTM1_THIND</name>
<dbReference type="AlphaFoldDB" id="L0DTM1"/>
<dbReference type="PATRIC" id="fig|1255043.3.peg.1280"/>
<reference evidence="1" key="1">
    <citation type="submission" date="2015-12" db="EMBL/GenBank/DDBJ databases">
        <authorList>
            <person name="Tikhonova T.V."/>
            <person name="Pavlov A.R."/>
            <person name="Beletsky A.V."/>
            <person name="Mardanov A.V."/>
            <person name="Sorokin D.Y."/>
            <person name="Ravin N.V."/>
            <person name="Popov V.O."/>
        </authorList>
    </citation>
    <scope>NUCLEOTIDE SEQUENCE</scope>
    <source>
        <strain evidence="1">DSM 14787</strain>
    </source>
</reference>
<dbReference type="EMBL" id="CP003989">
    <property type="protein sequence ID" value="AGA32939.1"/>
    <property type="molecule type" value="Genomic_DNA"/>
</dbReference>
<organism evidence="1 2">
    <name type="scientific">Thioalkalivibrio nitratireducens (strain DSM 14787 / UNIQEM 213 / ALEN2)</name>
    <dbReference type="NCBI Taxonomy" id="1255043"/>
    <lineage>
        <taxon>Bacteria</taxon>
        <taxon>Pseudomonadati</taxon>
        <taxon>Pseudomonadota</taxon>
        <taxon>Gammaproteobacteria</taxon>
        <taxon>Chromatiales</taxon>
        <taxon>Ectothiorhodospiraceae</taxon>
        <taxon>Thioalkalivibrio</taxon>
    </lineage>
</organism>
<protein>
    <submittedName>
        <fullName evidence="1">Uncharacterized protein</fullName>
    </submittedName>
</protein>
<dbReference type="HOGENOM" id="CLU_3158871_0_0_6"/>
<dbReference type="Proteomes" id="UP000010809">
    <property type="component" value="Chromosome"/>
</dbReference>
<dbReference type="STRING" id="1255043.TVNIR_1266"/>
<keyword evidence="2" id="KW-1185">Reference proteome</keyword>
<gene>
    <name evidence="1" type="ordered locus">TVNIR_1266</name>
</gene>
<proteinExistence type="predicted"/>
<evidence type="ECO:0000313" key="1">
    <source>
        <dbReference type="EMBL" id="AGA32939.1"/>
    </source>
</evidence>
<accession>L0DTM1</accession>
<evidence type="ECO:0000313" key="2">
    <source>
        <dbReference type="Proteomes" id="UP000010809"/>
    </source>
</evidence>